<dbReference type="InterPro" id="IPR000352">
    <property type="entry name" value="Pep_chain_release_fac_I"/>
</dbReference>
<organism evidence="5 6">
    <name type="scientific">Pseudovirgaria hyperparasitica</name>
    <dbReference type="NCBI Taxonomy" id="470096"/>
    <lineage>
        <taxon>Eukaryota</taxon>
        <taxon>Fungi</taxon>
        <taxon>Dikarya</taxon>
        <taxon>Ascomycota</taxon>
        <taxon>Pezizomycotina</taxon>
        <taxon>Dothideomycetes</taxon>
        <taxon>Dothideomycetes incertae sedis</taxon>
        <taxon>Acrospermales</taxon>
        <taxon>Acrospermaceae</taxon>
        <taxon>Pseudovirgaria</taxon>
    </lineage>
</organism>
<comment type="similarity">
    <text evidence="1">Belongs to the prokaryotic/mitochondrial release factor family.</text>
</comment>
<dbReference type="PROSITE" id="PS00745">
    <property type="entry name" value="RF_PROK_I"/>
    <property type="match status" value="1"/>
</dbReference>
<dbReference type="EMBL" id="ML996571">
    <property type="protein sequence ID" value="KAF2758538.1"/>
    <property type="molecule type" value="Genomic_DNA"/>
</dbReference>
<dbReference type="RefSeq" id="XP_033600989.1">
    <property type="nucleotide sequence ID" value="XM_033743905.1"/>
</dbReference>
<keyword evidence="6" id="KW-1185">Reference proteome</keyword>
<gene>
    <name evidence="5" type="ORF">EJ05DRAFT_475841</name>
</gene>
<evidence type="ECO:0000256" key="3">
    <source>
        <dbReference type="ARBA" id="ARBA00022917"/>
    </source>
</evidence>
<dbReference type="GeneID" id="54484959"/>
<dbReference type="Proteomes" id="UP000799437">
    <property type="component" value="Unassembled WGS sequence"/>
</dbReference>
<protein>
    <submittedName>
        <fullName evidence="5">Release factor</fullName>
    </submittedName>
</protein>
<dbReference type="OrthoDB" id="2019491at2759"/>
<evidence type="ECO:0000259" key="4">
    <source>
        <dbReference type="PROSITE" id="PS00745"/>
    </source>
</evidence>
<dbReference type="Pfam" id="PF03462">
    <property type="entry name" value="PCRF"/>
    <property type="match status" value="1"/>
</dbReference>
<dbReference type="AlphaFoldDB" id="A0A6A6W6M4"/>
<feature type="domain" description="Prokaryotic-type class I peptide chain release factors" evidence="4">
    <location>
        <begin position="289"/>
        <end position="305"/>
    </location>
</feature>
<dbReference type="GO" id="GO:0005739">
    <property type="term" value="C:mitochondrion"/>
    <property type="evidence" value="ECO:0007669"/>
    <property type="project" value="UniProtKB-ARBA"/>
</dbReference>
<dbReference type="Pfam" id="PF00472">
    <property type="entry name" value="RF-1"/>
    <property type="match status" value="1"/>
</dbReference>
<name>A0A6A6W6M4_9PEZI</name>
<dbReference type="InterPro" id="IPR045853">
    <property type="entry name" value="Pep_chain_release_fac_I_sf"/>
</dbReference>
<reference evidence="5" key="1">
    <citation type="journal article" date="2020" name="Stud. Mycol.">
        <title>101 Dothideomycetes genomes: a test case for predicting lifestyles and emergence of pathogens.</title>
        <authorList>
            <person name="Haridas S."/>
            <person name="Albert R."/>
            <person name="Binder M."/>
            <person name="Bloem J."/>
            <person name="Labutti K."/>
            <person name="Salamov A."/>
            <person name="Andreopoulos B."/>
            <person name="Baker S."/>
            <person name="Barry K."/>
            <person name="Bills G."/>
            <person name="Bluhm B."/>
            <person name="Cannon C."/>
            <person name="Castanera R."/>
            <person name="Culley D."/>
            <person name="Daum C."/>
            <person name="Ezra D."/>
            <person name="Gonzalez J."/>
            <person name="Henrissat B."/>
            <person name="Kuo A."/>
            <person name="Liang C."/>
            <person name="Lipzen A."/>
            <person name="Lutzoni F."/>
            <person name="Magnuson J."/>
            <person name="Mondo S."/>
            <person name="Nolan M."/>
            <person name="Ohm R."/>
            <person name="Pangilinan J."/>
            <person name="Park H.-J."/>
            <person name="Ramirez L."/>
            <person name="Alfaro M."/>
            <person name="Sun H."/>
            <person name="Tritt A."/>
            <person name="Yoshinaga Y."/>
            <person name="Zwiers L.-H."/>
            <person name="Turgeon B."/>
            <person name="Goodwin S."/>
            <person name="Spatafora J."/>
            <person name="Crous P."/>
            <person name="Grigoriev I."/>
        </authorList>
    </citation>
    <scope>NUCLEOTIDE SEQUENCE</scope>
    <source>
        <strain evidence="5">CBS 121739</strain>
    </source>
</reference>
<dbReference type="PANTHER" id="PTHR43804">
    <property type="entry name" value="LD18447P"/>
    <property type="match status" value="1"/>
</dbReference>
<dbReference type="SMART" id="SM00937">
    <property type="entry name" value="PCRF"/>
    <property type="match status" value="1"/>
</dbReference>
<keyword evidence="3" id="KW-0648">Protein biosynthesis</keyword>
<dbReference type="InterPro" id="IPR005139">
    <property type="entry name" value="PCRF"/>
</dbReference>
<dbReference type="GO" id="GO:0003747">
    <property type="term" value="F:translation release factor activity"/>
    <property type="evidence" value="ECO:0007669"/>
    <property type="project" value="InterPro"/>
</dbReference>
<evidence type="ECO:0000256" key="1">
    <source>
        <dbReference type="ARBA" id="ARBA00010835"/>
    </source>
</evidence>
<keyword evidence="2" id="KW-0488">Methylation</keyword>
<dbReference type="Gene3D" id="3.30.160.20">
    <property type="match status" value="1"/>
</dbReference>
<evidence type="ECO:0000313" key="5">
    <source>
        <dbReference type="EMBL" id="KAF2758538.1"/>
    </source>
</evidence>
<accession>A0A6A6W6M4</accession>
<dbReference type="GO" id="GO:0032543">
    <property type="term" value="P:mitochondrial translation"/>
    <property type="evidence" value="ECO:0007669"/>
    <property type="project" value="UniProtKB-ARBA"/>
</dbReference>
<evidence type="ECO:0000313" key="6">
    <source>
        <dbReference type="Proteomes" id="UP000799437"/>
    </source>
</evidence>
<evidence type="ECO:0000256" key="2">
    <source>
        <dbReference type="ARBA" id="ARBA00022481"/>
    </source>
</evidence>
<dbReference type="Gene3D" id="3.30.70.1660">
    <property type="match status" value="1"/>
</dbReference>
<dbReference type="FunFam" id="3.30.160.20:FF:000004">
    <property type="entry name" value="Peptide chain release factor 1"/>
    <property type="match status" value="1"/>
</dbReference>
<proteinExistence type="inferred from homology"/>
<dbReference type="Gene3D" id="6.10.140.1950">
    <property type="match status" value="1"/>
</dbReference>
<dbReference type="SUPFAM" id="SSF75620">
    <property type="entry name" value="Release factor"/>
    <property type="match status" value="1"/>
</dbReference>
<dbReference type="InterPro" id="IPR050057">
    <property type="entry name" value="Prokaryotic/Mito_RF"/>
</dbReference>
<sequence length="435" mass="48330">MSHRTTSWIYTRCLCRALRWHILRFNFRQQHYSIARTVDQKDGISPVLISRARELAKEHSRLESELSDSFDSSTAKKAGELGPVASALNEWDKARDSINELQTLMKDSTTDAELRELAADDMESAVQDLKRASASLTLSLVPKHPFEQLPCLLEIRPGNGGDEAALFAMDMLRMYQAYCSANGLRTTLVKFDTAEGSADPNGSASPLQVAILEVTDEGAYGRFRSEAGVHRVQRVPATETKGRTHTSSAAVLVLPSFPDATNGGSASDFEDPTSDYYVDPREVRVDIMRARGAGGQHVNTTESAVRLVHIPTGITVSMQDYRSQPKNKEAAWKLIRSRVAQGRREIREAEIMQTRRDIVGVRKMGRENKIRTYNYGQQRVTDHRSGLTLHDLDDVIAGGQALEKVMESVRQWLVDGEIQALAAENPPNAKGQSHI</sequence>
<dbReference type="PANTHER" id="PTHR43804:SF7">
    <property type="entry name" value="LD18447P"/>
    <property type="match status" value="1"/>
</dbReference>